<evidence type="ECO:0000313" key="2">
    <source>
        <dbReference type="EMBL" id="ULT89131.1"/>
    </source>
</evidence>
<accession>A0AAE9JKL8</accession>
<keyword evidence="5" id="KW-1185">Reference proteome</keyword>
<dbReference type="Proteomes" id="UP000827892">
    <property type="component" value="Chromosome V"/>
</dbReference>
<dbReference type="EMBL" id="CP092624">
    <property type="protein sequence ID" value="UMM34963.1"/>
    <property type="molecule type" value="Genomic_DNA"/>
</dbReference>
<evidence type="ECO:0000313" key="3">
    <source>
        <dbReference type="EMBL" id="UMM34963.1"/>
    </source>
</evidence>
<feature type="compositionally biased region" description="Basic and acidic residues" evidence="1">
    <location>
        <begin position="178"/>
        <end position="190"/>
    </location>
</feature>
<reference evidence="2 4" key="1">
    <citation type="submission" date="2022-02" db="EMBL/GenBank/DDBJ databases">
        <title>Chromosome-level reference genomes for two strains of Caenorhabditis briggsae: an improved platform for comparative genomics.</title>
        <authorList>
            <person name="Stevens L."/>
            <person name="Andersen E.C."/>
        </authorList>
    </citation>
    <scope>NUCLEOTIDE SEQUENCE [LARGE SCALE GENOMIC DNA]</scope>
    <source>
        <strain evidence="2">QX1410_ONT</strain>
        <tissue evidence="2">Whole-organism</tissue>
    </source>
</reference>
<protein>
    <submittedName>
        <fullName evidence="3">Uncharacterized protein</fullName>
    </submittedName>
</protein>
<evidence type="ECO:0000256" key="1">
    <source>
        <dbReference type="SAM" id="MobiDB-lite"/>
    </source>
</evidence>
<proteinExistence type="predicted"/>
<dbReference type="AlphaFoldDB" id="A0AAE9JKL8"/>
<evidence type="ECO:0000313" key="5">
    <source>
        <dbReference type="Proteomes" id="UP000829354"/>
    </source>
</evidence>
<dbReference type="EMBL" id="CP090895">
    <property type="protein sequence ID" value="ULT89131.1"/>
    <property type="molecule type" value="Genomic_DNA"/>
</dbReference>
<gene>
    <name evidence="2" type="ORF">L3Y34_007949</name>
    <name evidence="3" type="ORF">L5515_007797</name>
</gene>
<name>A0AAE9JKL8_CAEBR</name>
<feature type="region of interest" description="Disordered" evidence="1">
    <location>
        <begin position="1"/>
        <end position="26"/>
    </location>
</feature>
<feature type="region of interest" description="Disordered" evidence="1">
    <location>
        <begin position="175"/>
        <end position="225"/>
    </location>
</feature>
<organism evidence="3 5">
    <name type="scientific">Caenorhabditis briggsae</name>
    <dbReference type="NCBI Taxonomy" id="6238"/>
    <lineage>
        <taxon>Eukaryota</taxon>
        <taxon>Metazoa</taxon>
        <taxon>Ecdysozoa</taxon>
        <taxon>Nematoda</taxon>
        <taxon>Chromadorea</taxon>
        <taxon>Rhabditida</taxon>
        <taxon>Rhabditina</taxon>
        <taxon>Rhabditomorpha</taxon>
        <taxon>Rhabditoidea</taxon>
        <taxon>Rhabditidae</taxon>
        <taxon>Peloderinae</taxon>
        <taxon>Caenorhabditis</taxon>
    </lineage>
</organism>
<evidence type="ECO:0000313" key="4">
    <source>
        <dbReference type="Proteomes" id="UP000827892"/>
    </source>
</evidence>
<feature type="compositionally biased region" description="Basic and acidic residues" evidence="1">
    <location>
        <begin position="10"/>
        <end position="26"/>
    </location>
</feature>
<dbReference type="Proteomes" id="UP000829354">
    <property type="component" value="Chromosome V"/>
</dbReference>
<reference evidence="3 5" key="2">
    <citation type="submission" date="2022-04" db="EMBL/GenBank/DDBJ databases">
        <title>Chromosome-level reference genomes for two strains of Caenorhabditis briggsae: an improved platform for comparative genomics.</title>
        <authorList>
            <person name="Stevens L."/>
            <person name="Andersen E."/>
        </authorList>
    </citation>
    <scope>NUCLEOTIDE SEQUENCE [LARGE SCALE GENOMIC DNA]</scope>
    <source>
        <strain evidence="3">VX34</strain>
        <tissue evidence="3">Whole-organism</tissue>
    </source>
</reference>
<sequence length="225" mass="26063">MSDQHKRVHPKDPDESRSPRNGKCSKDDVAFDLERLILENRSFNDERDNIYEKIAEYIKGTDVVSVSVEEYINLHAPYLSQEIHRGIGANVWATEFAKAKLGEVYPDWDVPRENDPRLPKPSWEMTKEEEEKILGPIDEYDLITDASLLNEDIPEAPVDPNIPTTSVPRRPTMFLSVKDVDRQRDRRREWEDDVGEDGLQKLVIREAEETGSNSRNVPKKKRRVP</sequence>